<dbReference type="RefSeq" id="WP_337703879.1">
    <property type="nucleotide sequence ID" value="NZ_JBBEGM010000005.1"/>
</dbReference>
<gene>
    <name evidence="1" type="ORF">WCD58_15135</name>
</gene>
<sequence>MTASDSADLTRWLAGRAHPLAVPDDEDTDGDGVAAWVRATEGARVVAIGPAVGGTHELTQLACRLVEAHAAARAVGTLALQASESGATALDDHVRHGTGSPGDALERLGSWSWNCREVLDLVRRLAEDSPVPVVGIDPRRPANAVRVVGAYLRTAAPDTLAREADALADLALGHGDAATRAAVERVCARLEENVPALVAATSPTQHAEAVRHAGFLLRAAELAATPDARRDTVATRLMADAVLAAEEGGGPVVLWAHADHVVVRPETLGARLRERLGDGYRALLLSAGSGSTRALRRRRFVGPTRTPKTHRFPAAPASSLEGTVLAACPRDSLLDLTGTDRPAAATAWAGSPTTRRSVGDEVSAAAPVRAFVPCVPASEIDGVAVVSTVHPGRVR</sequence>
<reference evidence="1 2" key="1">
    <citation type="submission" date="2024-03" db="EMBL/GenBank/DDBJ databases">
        <title>Actinomycetospora sp. OC33-EN07, a novel actinomycete isolated from wild orchid (Aerides multiflora).</title>
        <authorList>
            <person name="Suriyachadkun C."/>
        </authorList>
    </citation>
    <scope>NUCLEOTIDE SEQUENCE [LARGE SCALE GENOMIC DNA]</scope>
    <source>
        <strain evidence="1 2">OC33-EN07</strain>
    </source>
</reference>
<dbReference type="Gene3D" id="1.20.1440.30">
    <property type="entry name" value="Biosynthetic Protein domain"/>
    <property type="match status" value="1"/>
</dbReference>
<keyword evidence="2" id="KW-1185">Reference proteome</keyword>
<evidence type="ECO:0000313" key="2">
    <source>
        <dbReference type="Proteomes" id="UP001369736"/>
    </source>
</evidence>
<dbReference type="Proteomes" id="UP001369736">
    <property type="component" value="Unassembled WGS sequence"/>
</dbReference>
<dbReference type="PANTHER" id="PTHR31299:SF0">
    <property type="entry name" value="ESTERASE, PUTATIVE (AFU_ORTHOLOGUE AFUA_1G05850)-RELATED"/>
    <property type="match status" value="1"/>
</dbReference>
<proteinExistence type="predicted"/>
<dbReference type="InterPro" id="IPR007815">
    <property type="entry name" value="Emycin_Estase"/>
</dbReference>
<accession>A0ABU8M5A0</accession>
<dbReference type="Pfam" id="PF05139">
    <property type="entry name" value="Erythro_esteras"/>
    <property type="match status" value="1"/>
</dbReference>
<name>A0ABU8M5A0_9PSEU</name>
<protein>
    <submittedName>
        <fullName evidence="1">Erythromycin esterase family protein</fullName>
    </submittedName>
</protein>
<dbReference type="Gene3D" id="3.30.1870.10">
    <property type="entry name" value="EreA-like, domain 2"/>
    <property type="match status" value="1"/>
</dbReference>
<organism evidence="1 2">
    <name type="scientific">Actinomycetospora flava</name>
    <dbReference type="NCBI Taxonomy" id="3129232"/>
    <lineage>
        <taxon>Bacteria</taxon>
        <taxon>Bacillati</taxon>
        <taxon>Actinomycetota</taxon>
        <taxon>Actinomycetes</taxon>
        <taxon>Pseudonocardiales</taxon>
        <taxon>Pseudonocardiaceae</taxon>
        <taxon>Actinomycetospora</taxon>
    </lineage>
</organism>
<dbReference type="CDD" id="cd14728">
    <property type="entry name" value="Ere-like"/>
    <property type="match status" value="1"/>
</dbReference>
<dbReference type="SUPFAM" id="SSF159501">
    <property type="entry name" value="EreA/ChaN-like"/>
    <property type="match status" value="1"/>
</dbReference>
<evidence type="ECO:0000313" key="1">
    <source>
        <dbReference type="EMBL" id="MEJ2862505.1"/>
    </source>
</evidence>
<dbReference type="Gene3D" id="3.40.1660.10">
    <property type="entry name" value="EreA-like (biosynthetic domain)"/>
    <property type="match status" value="1"/>
</dbReference>
<comment type="caution">
    <text evidence="1">The sequence shown here is derived from an EMBL/GenBank/DDBJ whole genome shotgun (WGS) entry which is preliminary data.</text>
</comment>
<dbReference type="EMBL" id="JBBEGM010000005">
    <property type="protein sequence ID" value="MEJ2862505.1"/>
    <property type="molecule type" value="Genomic_DNA"/>
</dbReference>
<dbReference type="InterPro" id="IPR052036">
    <property type="entry name" value="Hydrolase/PRTase-associated"/>
</dbReference>
<dbReference type="PANTHER" id="PTHR31299">
    <property type="entry name" value="ESTERASE, PUTATIVE (AFU_ORTHOLOGUE AFUA_1G05850)-RELATED"/>
    <property type="match status" value="1"/>
</dbReference>